<dbReference type="OrthoDB" id="5959484at2"/>
<organism evidence="3 4">
    <name type="scientific">Ideonella dechloratans</name>
    <dbReference type="NCBI Taxonomy" id="36863"/>
    <lineage>
        <taxon>Bacteria</taxon>
        <taxon>Pseudomonadati</taxon>
        <taxon>Pseudomonadota</taxon>
        <taxon>Betaproteobacteria</taxon>
        <taxon>Burkholderiales</taxon>
        <taxon>Sphaerotilaceae</taxon>
        <taxon>Ideonella</taxon>
    </lineage>
</organism>
<sequence>MAETEARQKVRPAREWFAEMVENLGKPRQEARSFLPWNKTHAHFAFRPGEVTLWAGVNGHGKSQVTGLSALSLVAQGQRVCIASFEMKPSRTLDRMTRQFSGARLPDGSLSDPALLDAYREVFEQLAAYTDGRLWLYDQQGTVATKTILGVMRYAAYELRCQHFVVDSLMKCVRGEDDYNGQKDFVDELTAIARDSGMHVHLVHHLRKLGSEGDTPDKSDVKGSGAITDQVDNLLLVWRNKPKERDRQAGKRIDDTMPDAMLICDKQRNGEWEGRVALWFDPESQQYTPSSARAQLDYARWPHEP</sequence>
<dbReference type="EMBL" id="VZPB01000013">
    <property type="protein sequence ID" value="KAB0583559.1"/>
    <property type="molecule type" value="Genomic_DNA"/>
</dbReference>
<evidence type="ECO:0000313" key="3">
    <source>
        <dbReference type="EMBL" id="KAB0583559.1"/>
    </source>
</evidence>
<feature type="domain" description="SF4 helicase" evidence="2">
    <location>
        <begin position="25"/>
        <end position="294"/>
    </location>
</feature>
<dbReference type="AlphaFoldDB" id="A0A643FF24"/>
<dbReference type="Proteomes" id="UP000430120">
    <property type="component" value="Unassembled WGS sequence"/>
</dbReference>
<comment type="caution">
    <text evidence="3">The sequence shown here is derived from an EMBL/GenBank/DDBJ whole genome shotgun (WGS) entry which is preliminary data.</text>
</comment>
<dbReference type="GO" id="GO:0043139">
    <property type="term" value="F:5'-3' DNA helicase activity"/>
    <property type="evidence" value="ECO:0007669"/>
    <property type="project" value="InterPro"/>
</dbReference>
<dbReference type="GO" id="GO:0006260">
    <property type="term" value="P:DNA replication"/>
    <property type="evidence" value="ECO:0007669"/>
    <property type="project" value="InterPro"/>
</dbReference>
<evidence type="ECO:0000313" key="4">
    <source>
        <dbReference type="Proteomes" id="UP000430120"/>
    </source>
</evidence>
<dbReference type="GO" id="GO:0005524">
    <property type="term" value="F:ATP binding"/>
    <property type="evidence" value="ECO:0007669"/>
    <property type="project" value="InterPro"/>
</dbReference>
<dbReference type="SUPFAM" id="SSF52540">
    <property type="entry name" value="P-loop containing nucleoside triphosphate hydrolases"/>
    <property type="match status" value="1"/>
</dbReference>
<dbReference type="InterPro" id="IPR007694">
    <property type="entry name" value="DNA_helicase_DnaB-like_C"/>
</dbReference>
<reference evidence="3 4" key="1">
    <citation type="submission" date="2019-09" db="EMBL/GenBank/DDBJ databases">
        <title>Draft genome sequences of 48 bacterial type strains from the CCUG.</title>
        <authorList>
            <person name="Tunovic T."/>
            <person name="Pineiro-Iglesias B."/>
            <person name="Unosson C."/>
            <person name="Inganas E."/>
            <person name="Ohlen M."/>
            <person name="Cardew S."/>
            <person name="Jensie-Markopoulos S."/>
            <person name="Salva-Serra F."/>
            <person name="Jaen-Luchoro D."/>
            <person name="Karlsson R."/>
            <person name="Svensson-Stadler L."/>
            <person name="Chun J."/>
            <person name="Moore E."/>
        </authorList>
    </citation>
    <scope>NUCLEOTIDE SEQUENCE [LARGE SCALE GENOMIC DNA]</scope>
    <source>
        <strain evidence="3 4">CCUG 30977</strain>
    </source>
</reference>
<proteinExistence type="predicted"/>
<dbReference type="PANTHER" id="PTHR12873">
    <property type="entry name" value="T7-LIKE MITOCHONDRIAL DNA HELICASE"/>
    <property type="match status" value="1"/>
</dbReference>
<gene>
    <name evidence="3" type="ORF">F7Q92_07675</name>
</gene>
<dbReference type="PROSITE" id="PS51199">
    <property type="entry name" value="SF4_HELICASE"/>
    <property type="match status" value="1"/>
</dbReference>
<dbReference type="GO" id="GO:0003697">
    <property type="term" value="F:single-stranded DNA binding"/>
    <property type="evidence" value="ECO:0007669"/>
    <property type="project" value="InterPro"/>
</dbReference>
<dbReference type="InterPro" id="IPR027032">
    <property type="entry name" value="Twinkle-like"/>
</dbReference>
<dbReference type="InterPro" id="IPR027417">
    <property type="entry name" value="P-loop_NTPase"/>
</dbReference>
<evidence type="ECO:0000259" key="2">
    <source>
        <dbReference type="PROSITE" id="PS51199"/>
    </source>
</evidence>
<dbReference type="PANTHER" id="PTHR12873:SF0">
    <property type="entry name" value="TWINKLE MTDNA HELICASE"/>
    <property type="match status" value="1"/>
</dbReference>
<dbReference type="Pfam" id="PF03796">
    <property type="entry name" value="DnaB_C"/>
    <property type="match status" value="1"/>
</dbReference>
<feature type="region of interest" description="Disordered" evidence="1">
    <location>
        <begin position="284"/>
        <end position="305"/>
    </location>
</feature>
<accession>A0A643FF24</accession>
<name>A0A643FF24_IDEDE</name>
<evidence type="ECO:0000256" key="1">
    <source>
        <dbReference type="SAM" id="MobiDB-lite"/>
    </source>
</evidence>
<feature type="compositionally biased region" description="Polar residues" evidence="1">
    <location>
        <begin position="284"/>
        <end position="293"/>
    </location>
</feature>
<keyword evidence="4" id="KW-1185">Reference proteome</keyword>
<dbReference type="Gene3D" id="3.40.50.300">
    <property type="entry name" value="P-loop containing nucleotide triphosphate hydrolases"/>
    <property type="match status" value="1"/>
</dbReference>
<protein>
    <submittedName>
        <fullName evidence="3">AAA family ATPase</fullName>
    </submittedName>
</protein>